<reference evidence="1 2" key="1">
    <citation type="submission" date="2024-03" db="EMBL/GenBank/DDBJ databases">
        <authorList>
            <person name="Gkanogiannis A."/>
            <person name="Becerra Lopez-Lavalle L."/>
        </authorList>
    </citation>
    <scope>NUCLEOTIDE SEQUENCE [LARGE SCALE GENOMIC DNA]</scope>
</reference>
<gene>
    <name evidence="1" type="ORF">CITCOLO1_LOCUS301</name>
</gene>
<organism evidence="1 2">
    <name type="scientific">Citrullus colocynthis</name>
    <name type="common">colocynth</name>
    <dbReference type="NCBI Taxonomy" id="252529"/>
    <lineage>
        <taxon>Eukaryota</taxon>
        <taxon>Viridiplantae</taxon>
        <taxon>Streptophyta</taxon>
        <taxon>Embryophyta</taxon>
        <taxon>Tracheophyta</taxon>
        <taxon>Spermatophyta</taxon>
        <taxon>Magnoliopsida</taxon>
        <taxon>eudicotyledons</taxon>
        <taxon>Gunneridae</taxon>
        <taxon>Pentapetalae</taxon>
        <taxon>rosids</taxon>
        <taxon>fabids</taxon>
        <taxon>Cucurbitales</taxon>
        <taxon>Cucurbitaceae</taxon>
        <taxon>Benincaseae</taxon>
        <taxon>Citrullus</taxon>
    </lineage>
</organism>
<keyword evidence="2" id="KW-1185">Reference proteome</keyword>
<sequence length="102" mass="11914">MSPFFLIYEFYLFAILKLKFFLESIADLTGYMGREMCRSRNKGSAFRPSTIGCLRWHQPYARILLQLLPAGTYSTNFHQWTLSLSTSYSYSHALNRKIPNSM</sequence>
<name>A0ABP0XML9_9ROSI</name>
<proteinExistence type="predicted"/>
<dbReference type="EMBL" id="OZ021735">
    <property type="protein sequence ID" value="CAK9308785.1"/>
    <property type="molecule type" value="Genomic_DNA"/>
</dbReference>
<evidence type="ECO:0000313" key="1">
    <source>
        <dbReference type="EMBL" id="CAK9308785.1"/>
    </source>
</evidence>
<dbReference type="Proteomes" id="UP001642487">
    <property type="component" value="Chromosome 1"/>
</dbReference>
<protein>
    <submittedName>
        <fullName evidence="1">Uncharacterized protein</fullName>
    </submittedName>
</protein>
<accession>A0ABP0XML9</accession>
<evidence type="ECO:0000313" key="2">
    <source>
        <dbReference type="Proteomes" id="UP001642487"/>
    </source>
</evidence>